<accession>A0ABY1ZNY3</accession>
<protein>
    <recommendedName>
        <fullName evidence="4">Type 4 fimbrial biogenesis protein PilX N-terminal domain-containing protein</fullName>
    </recommendedName>
</protein>
<comment type="caution">
    <text evidence="2">The sequence shown here is derived from an EMBL/GenBank/DDBJ whole genome shotgun (WGS) entry which is preliminary data.</text>
</comment>
<dbReference type="Proteomes" id="UP000313645">
    <property type="component" value="Unassembled WGS sequence"/>
</dbReference>
<dbReference type="EMBL" id="SJDL01000004">
    <property type="protein sequence ID" value="TBW58456.1"/>
    <property type="molecule type" value="Genomic_DNA"/>
</dbReference>
<gene>
    <name evidence="2" type="ORF">EZI54_03480</name>
</gene>
<evidence type="ECO:0000313" key="2">
    <source>
        <dbReference type="EMBL" id="TBW58456.1"/>
    </source>
</evidence>
<keyword evidence="1" id="KW-0472">Membrane</keyword>
<keyword evidence="3" id="KW-1185">Reference proteome</keyword>
<evidence type="ECO:0000313" key="3">
    <source>
        <dbReference type="Proteomes" id="UP000313645"/>
    </source>
</evidence>
<evidence type="ECO:0008006" key="4">
    <source>
        <dbReference type="Google" id="ProtNLM"/>
    </source>
</evidence>
<proteinExistence type="predicted"/>
<keyword evidence="1" id="KW-1133">Transmembrane helix</keyword>
<sequence length="689" mass="72224">MAKWKRTVVIPGHGLHRQRGIAALLLVLLTGLSATVVAMGTMSYVRGSQKSQMTVHAQTQSEIYAWAGVQALTTYLNNNLNKDPDTSLDAFLNGLGNLKFSKVGSSTNIAVANYQSGCSSTSGNNTVACFDVTGSSADSNTPLQVVYRITQNNPPTPQVIKTPLVFNGDLNIGGGGLSVAGNSDYRNIAVNGDIIMQSAATSDISGCATGDVIISGGGITDHGHLYSSGGDITVEGQDVNDISIWGKNISINGGGGSYQAIKANGNISISGAGIDTVDFMHANNIDVNPGGRFTEVKVNNDFYLGNGGPSHRQFGTLTGGGDFVVSSIHHLPIFDQPSTIAGHVRVGESHGSVVKDPIDNLSVKQPHVSPGLAGFPECHVDVTAFDVNNLIDQANYIFYFDETSGDPMLKIQNVNVSDSKGGGTPIDQTINLRETDVRTLDGHAFLQCNWWSGGSRCTQGANAKDGWTFTGLFALPQGIILFGGTGDPDKKNLAATQFTLNGISDSSSSALYDIPLYNTLLSTGDLTLTTAGRSLRALTAPNFATPSAVCDHDFYPRQLCDKSDKNNSKFVTTEDSDGNAVPKFPLANNAVMTNQDFSTNTWTIAGHVIVGDDIDIDTGSGTTTITGALTVGLNADRNSGDQGDAQVSAGGLIVDISKLAKDQLRTFTGVGGGGGTPERVLADYRVRAL</sequence>
<dbReference type="RefSeq" id="WP_131479075.1">
    <property type="nucleotide sequence ID" value="NZ_SJDL01000004.1"/>
</dbReference>
<reference evidence="2 3" key="1">
    <citation type="submission" date="2019-02" db="EMBL/GenBank/DDBJ databases">
        <title>Marinobacter halodurans sp. nov., a marine bacterium isolated from sea tidal flat.</title>
        <authorList>
            <person name="Yoo Y."/>
            <person name="Lee D.W."/>
            <person name="Kim B.S."/>
            <person name="Kim J.-J."/>
        </authorList>
    </citation>
    <scope>NUCLEOTIDE SEQUENCE [LARGE SCALE GENOMIC DNA]</scope>
    <source>
        <strain evidence="2 3">YJ-S3-2</strain>
    </source>
</reference>
<evidence type="ECO:0000256" key="1">
    <source>
        <dbReference type="SAM" id="Phobius"/>
    </source>
</evidence>
<name>A0ABY1ZNY3_9GAMM</name>
<feature type="transmembrane region" description="Helical" evidence="1">
    <location>
        <begin position="21"/>
        <end position="45"/>
    </location>
</feature>
<keyword evidence="1" id="KW-0812">Transmembrane</keyword>
<organism evidence="2 3">
    <name type="scientific">Marinobacter halodurans</name>
    <dbReference type="NCBI Taxonomy" id="2528979"/>
    <lineage>
        <taxon>Bacteria</taxon>
        <taxon>Pseudomonadati</taxon>
        <taxon>Pseudomonadota</taxon>
        <taxon>Gammaproteobacteria</taxon>
        <taxon>Pseudomonadales</taxon>
        <taxon>Marinobacteraceae</taxon>
        <taxon>Marinobacter</taxon>
    </lineage>
</organism>